<evidence type="ECO:0000313" key="6">
    <source>
        <dbReference type="Proteomes" id="UP000823388"/>
    </source>
</evidence>
<protein>
    <submittedName>
        <fullName evidence="5">Uncharacterized protein</fullName>
    </submittedName>
</protein>
<evidence type="ECO:0000256" key="2">
    <source>
        <dbReference type="ARBA" id="ARBA00023158"/>
    </source>
</evidence>
<dbReference type="GO" id="GO:0080188">
    <property type="term" value="P:gene silencing by siRNA-directed DNA methylation"/>
    <property type="evidence" value="ECO:0007669"/>
    <property type="project" value="InterPro"/>
</dbReference>
<evidence type="ECO:0000259" key="4">
    <source>
        <dbReference type="Pfam" id="PF03470"/>
    </source>
</evidence>
<dbReference type="InterPro" id="IPR005380">
    <property type="entry name" value="XS_domain"/>
</dbReference>
<name>A0A8T0SLC2_PANVG</name>
<dbReference type="PANTHER" id="PTHR21596">
    <property type="entry name" value="RIBONUCLEASE P SUBUNIT P38"/>
    <property type="match status" value="1"/>
</dbReference>
<keyword evidence="2" id="KW-0943">RNA-mediated gene silencing</keyword>
<dbReference type="AlphaFoldDB" id="A0A8T0SLC2"/>
<dbReference type="Pfam" id="PF03470">
    <property type="entry name" value="zf-XS"/>
    <property type="match status" value="1"/>
</dbReference>
<dbReference type="InterPro" id="IPR045177">
    <property type="entry name" value="FDM1-5/IDN2"/>
</dbReference>
<sequence>MGHNMGEVSEFDEWEAKTYAGLISGDLKVKNGERYKCPFCSSGRKGYCSINGLLRHASIVAGASTNSGVKATHSALIKHLNNSHGKSSEPQSQQVAVEPRLPENRGKQYVWPWMGVLVNVPTKWENGHRVGASAARLKEQLSCFCPPKVTALWNARGHTGTAIIEFGNDWSGFENAQAFGRYFMAEGHGKADWKKKKNDYSGIFGWVAMDEDYIFHGPTGAHLRKSGTLKTINDFENERVRKTGKLVSHLSSQVEVKDRHLNELEWEYNGIIESLDKMVRENEKLKLSHEKRISEKQKQARMRSLAIIEKNKKLRSELEYWTPR</sequence>
<comment type="caution">
    <text evidence="5">The sequence shown here is derived from an EMBL/GenBank/DDBJ whole genome shotgun (WGS) entry which is preliminary data.</text>
</comment>
<dbReference type="EMBL" id="CM029045">
    <property type="protein sequence ID" value="KAG2599351.1"/>
    <property type="molecule type" value="Genomic_DNA"/>
</dbReference>
<feature type="domain" description="Zinc finger-XS" evidence="4">
    <location>
        <begin position="37"/>
        <end position="76"/>
    </location>
</feature>
<dbReference type="CDD" id="cd12266">
    <property type="entry name" value="RRM_like_XS"/>
    <property type="match status" value="1"/>
</dbReference>
<organism evidence="5 6">
    <name type="scientific">Panicum virgatum</name>
    <name type="common">Blackwell switchgrass</name>
    <dbReference type="NCBI Taxonomy" id="38727"/>
    <lineage>
        <taxon>Eukaryota</taxon>
        <taxon>Viridiplantae</taxon>
        <taxon>Streptophyta</taxon>
        <taxon>Embryophyta</taxon>
        <taxon>Tracheophyta</taxon>
        <taxon>Spermatophyta</taxon>
        <taxon>Magnoliopsida</taxon>
        <taxon>Liliopsida</taxon>
        <taxon>Poales</taxon>
        <taxon>Poaceae</taxon>
        <taxon>PACMAD clade</taxon>
        <taxon>Panicoideae</taxon>
        <taxon>Panicodae</taxon>
        <taxon>Paniceae</taxon>
        <taxon>Panicinae</taxon>
        <taxon>Panicum</taxon>
        <taxon>Panicum sect. Hiantes</taxon>
    </lineage>
</organism>
<evidence type="ECO:0000259" key="3">
    <source>
        <dbReference type="Pfam" id="PF03468"/>
    </source>
</evidence>
<dbReference type="Proteomes" id="UP000823388">
    <property type="component" value="Chromosome 5K"/>
</dbReference>
<dbReference type="InterPro" id="IPR038588">
    <property type="entry name" value="XS_domain_sf"/>
</dbReference>
<evidence type="ECO:0000256" key="1">
    <source>
        <dbReference type="ARBA" id="ARBA00023054"/>
    </source>
</evidence>
<dbReference type="Gene3D" id="3.30.70.2890">
    <property type="entry name" value="XS domain"/>
    <property type="match status" value="1"/>
</dbReference>
<keyword evidence="1" id="KW-0175">Coiled coil</keyword>
<gene>
    <name evidence="5" type="ORF">PVAP13_5KG449700</name>
</gene>
<reference evidence="5" key="1">
    <citation type="submission" date="2020-05" db="EMBL/GenBank/DDBJ databases">
        <title>WGS assembly of Panicum virgatum.</title>
        <authorList>
            <person name="Lovell J.T."/>
            <person name="Jenkins J."/>
            <person name="Shu S."/>
            <person name="Juenger T.E."/>
            <person name="Schmutz J."/>
        </authorList>
    </citation>
    <scope>NUCLEOTIDE SEQUENCE</scope>
    <source>
        <strain evidence="5">AP13</strain>
    </source>
</reference>
<evidence type="ECO:0000313" key="5">
    <source>
        <dbReference type="EMBL" id="KAG2599351.1"/>
    </source>
</evidence>
<proteinExistence type="predicted"/>
<keyword evidence="6" id="KW-1185">Reference proteome</keyword>
<dbReference type="Pfam" id="PF03468">
    <property type="entry name" value="XS"/>
    <property type="match status" value="1"/>
</dbReference>
<dbReference type="PANTHER" id="PTHR21596:SF3">
    <property type="entry name" value="FACTOR OF DNA METHYLATION 1-RELATED"/>
    <property type="match status" value="1"/>
</dbReference>
<dbReference type="InterPro" id="IPR005381">
    <property type="entry name" value="Znf-XS_domain"/>
</dbReference>
<accession>A0A8T0SLC2</accession>
<feature type="domain" description="XS" evidence="3">
    <location>
        <begin position="107"/>
        <end position="213"/>
    </location>
</feature>